<dbReference type="InterPro" id="IPR006311">
    <property type="entry name" value="TAT_signal"/>
</dbReference>
<reference evidence="2" key="1">
    <citation type="submission" date="2016-10" db="EMBL/GenBank/DDBJ databases">
        <authorList>
            <person name="Varghese N."/>
            <person name="Submissions S."/>
        </authorList>
    </citation>
    <scope>NUCLEOTIDE SEQUENCE [LARGE SCALE GENOMIC DNA]</scope>
    <source>
        <strain evidence="2">DSM 21368</strain>
    </source>
</reference>
<dbReference type="OrthoDB" id="4453085at2"/>
<dbReference type="RefSeq" id="WP_089774167.1">
    <property type="nucleotide sequence ID" value="NZ_FNTX01000002.1"/>
</dbReference>
<accession>A0A1H5MHN6</accession>
<gene>
    <name evidence="1" type="ORF">SAMN04488554_3361</name>
</gene>
<dbReference type="AlphaFoldDB" id="A0A1H5MHN6"/>
<dbReference type="STRING" id="648782.SAMN04488554_3361"/>
<name>A0A1H5MHN6_9MICO</name>
<sequence length="724" mass="78665">MTAQDNNHSTERPNTSAPLRITRRQLGVASGLAVLGGLVGTTAPTAWAAPSPTLGTPRDLPLFSGGFPRSFFFRSSEVLIGGRGLEYDEWEETFLPLNGIQGKVLQETRSDWVSPDNVVYFNRFKERHPEKAVMLHYNGSGRDPLYGTEGFFAGHWLYRAGTQSTESVGADATVIKVGDTAMFTMRAGRRGDRGDDICITAVGEDGRPDWSVAEQVQLVGIDAAASTITVRRGLFGTSAVTWPAGAYLAPHVVTGPWGPPHLSNLLWSYNFSTRCPTDAAGRNCGDALAEDLAGLFNPGGLLESFDGMEFDVFNFRAIEHTDGGGQPAEDADANGDGQPGGMYVDGVNTYGIGSLEFSQKLRALLPNKVIMGDGQNELNNQRGFGVLGMEAEGFPSLVDREYVDWSSALNRIGFWVTRSDDTAFNYINYKYRGERSADIDYRDLRLNLAASLVLGAGFTFTKRPPRPGHILGPFDELVKGNLNELNWLGAPLADPVHLAERQPDLLTGAGVSWRESMVSKFTGTNMTFTRDLGSGDSPRLVATYHGAAPEPSPEPHFQQFEWGSIDHPGGDLLLVMSATGTPLADYPSTIGRRLYLSAIDAEGNGEQLFTWIDPDAFMARFYFRDLAAGPVHLHFEVEGTEEIVIERLTAHNSADTVYRAFEGGVTFANPSNHDQTFDLASEFPDQGLTRLQGTPDQDPVVNNGQPLGTSLTLPAKDGLIVRRA</sequence>
<protein>
    <submittedName>
        <fullName evidence="1">Uncharacterized protein</fullName>
    </submittedName>
</protein>
<dbReference type="Proteomes" id="UP000199220">
    <property type="component" value="Unassembled WGS sequence"/>
</dbReference>
<evidence type="ECO:0000313" key="1">
    <source>
        <dbReference type="EMBL" id="SEE88181.1"/>
    </source>
</evidence>
<dbReference type="EMBL" id="FNTX01000002">
    <property type="protein sequence ID" value="SEE88181.1"/>
    <property type="molecule type" value="Genomic_DNA"/>
</dbReference>
<proteinExistence type="predicted"/>
<keyword evidence="2" id="KW-1185">Reference proteome</keyword>
<evidence type="ECO:0000313" key="2">
    <source>
        <dbReference type="Proteomes" id="UP000199220"/>
    </source>
</evidence>
<dbReference type="PROSITE" id="PS51318">
    <property type="entry name" value="TAT"/>
    <property type="match status" value="1"/>
</dbReference>
<organism evidence="1 2">
    <name type="scientific">Ruania alba</name>
    <dbReference type="NCBI Taxonomy" id="648782"/>
    <lineage>
        <taxon>Bacteria</taxon>
        <taxon>Bacillati</taxon>
        <taxon>Actinomycetota</taxon>
        <taxon>Actinomycetes</taxon>
        <taxon>Micrococcales</taxon>
        <taxon>Ruaniaceae</taxon>
        <taxon>Ruania</taxon>
    </lineage>
</organism>